<dbReference type="InterPro" id="IPR000182">
    <property type="entry name" value="GNAT_dom"/>
</dbReference>
<evidence type="ECO:0000256" key="1">
    <source>
        <dbReference type="ARBA" id="ARBA00022679"/>
    </source>
</evidence>
<organism evidence="4 5">
    <name type="scientific">Mycolicibacterium pallens</name>
    <dbReference type="NCBI Taxonomy" id="370524"/>
    <lineage>
        <taxon>Bacteria</taxon>
        <taxon>Bacillati</taxon>
        <taxon>Actinomycetota</taxon>
        <taxon>Actinomycetes</taxon>
        <taxon>Mycobacteriales</taxon>
        <taxon>Mycobacteriaceae</taxon>
        <taxon>Mycolicibacterium</taxon>
    </lineage>
</organism>
<dbReference type="PROSITE" id="PS51186">
    <property type="entry name" value="GNAT"/>
    <property type="match status" value="1"/>
</dbReference>
<feature type="domain" description="N-acetyltransferase" evidence="3">
    <location>
        <begin position="46"/>
        <end position="196"/>
    </location>
</feature>
<accession>A0ABX8VNQ9</accession>
<reference evidence="4 5" key="1">
    <citation type="submission" date="2021-07" db="EMBL/GenBank/DDBJ databases">
        <title>Whole genome sequencing of non-tuberculosis mycobacteria type-strains.</title>
        <authorList>
            <person name="Igarashi Y."/>
            <person name="Osugi A."/>
            <person name="Mitarai S."/>
        </authorList>
    </citation>
    <scope>NUCLEOTIDE SEQUENCE [LARGE SCALE GENOMIC DNA]</scope>
    <source>
        <strain evidence="4 5">JCM 16370</strain>
    </source>
</reference>
<dbReference type="InterPro" id="IPR016181">
    <property type="entry name" value="Acyl_CoA_acyltransferase"/>
</dbReference>
<protein>
    <submittedName>
        <fullName evidence="4">GNAT family N-acetyltransferase</fullName>
    </submittedName>
</protein>
<evidence type="ECO:0000256" key="2">
    <source>
        <dbReference type="ARBA" id="ARBA00023315"/>
    </source>
</evidence>
<keyword evidence="5" id="KW-1185">Reference proteome</keyword>
<evidence type="ECO:0000259" key="3">
    <source>
        <dbReference type="PROSITE" id="PS51186"/>
    </source>
</evidence>
<dbReference type="PANTHER" id="PTHR43877:SF1">
    <property type="entry name" value="ACETYLTRANSFERASE"/>
    <property type="match status" value="1"/>
</dbReference>
<dbReference type="PANTHER" id="PTHR43877">
    <property type="entry name" value="AMINOALKYLPHOSPHONATE N-ACETYLTRANSFERASE-RELATED-RELATED"/>
    <property type="match status" value="1"/>
</dbReference>
<name>A0ABX8VNQ9_9MYCO</name>
<proteinExistence type="predicted"/>
<keyword evidence="2" id="KW-0012">Acyltransferase</keyword>
<dbReference type="Pfam" id="PF00583">
    <property type="entry name" value="Acetyltransf_1"/>
    <property type="match status" value="1"/>
</dbReference>
<dbReference type="EMBL" id="CP080333">
    <property type="protein sequence ID" value="QYL19342.1"/>
    <property type="molecule type" value="Genomic_DNA"/>
</dbReference>
<evidence type="ECO:0000313" key="5">
    <source>
        <dbReference type="Proteomes" id="UP000825367"/>
    </source>
</evidence>
<sequence length="196" mass="21903">MRIPESVNPRFHRNGPGRRAVRRRIGHVSRLVGAPTGTTVDSVPAARITRLTESDWEQFAELRLRALTDTFGTDDRQYLVEARFTPTDWRRRLRDHAQFVAVLGDRPVGMVAAYQESAEAAYVYSLWLEPEARGRGLARSLVSAAVDWARRRGVRTATLRMAPDNAAARAVYESLGFTEVPTGGAKSEVVMRLTIP</sequence>
<dbReference type="InterPro" id="IPR050832">
    <property type="entry name" value="Bact_Acetyltransf"/>
</dbReference>
<gene>
    <name evidence="4" type="ORF">K0O64_13165</name>
</gene>
<dbReference type="SUPFAM" id="SSF55729">
    <property type="entry name" value="Acyl-CoA N-acyltransferases (Nat)"/>
    <property type="match status" value="1"/>
</dbReference>
<dbReference type="Gene3D" id="3.40.630.30">
    <property type="match status" value="1"/>
</dbReference>
<evidence type="ECO:0000313" key="4">
    <source>
        <dbReference type="EMBL" id="QYL19342.1"/>
    </source>
</evidence>
<keyword evidence="1" id="KW-0808">Transferase</keyword>
<dbReference type="CDD" id="cd04301">
    <property type="entry name" value="NAT_SF"/>
    <property type="match status" value="1"/>
</dbReference>
<dbReference type="Proteomes" id="UP000825367">
    <property type="component" value="Chromosome"/>
</dbReference>